<sequence>MIKSAEYNLYTPEGDRAITIKPINQTIPGGNMYSTGVFQLSEGVVGLGDIVFDDNMNEWEYSGMGDLTHPQAEEIALFIKNYREPNPEDRKLDENRIE</sequence>
<dbReference type="OrthoDB" id="799527at2"/>
<gene>
    <name evidence="1" type="ORF">SAMN05216464_105132</name>
</gene>
<accession>A0A1G7BR41</accession>
<dbReference type="EMBL" id="FNAI01000005">
    <property type="protein sequence ID" value="SDE29568.1"/>
    <property type="molecule type" value="Genomic_DNA"/>
</dbReference>
<evidence type="ECO:0000313" key="1">
    <source>
        <dbReference type="EMBL" id="SDE29568.1"/>
    </source>
</evidence>
<dbReference type="Proteomes" id="UP000199072">
    <property type="component" value="Unassembled WGS sequence"/>
</dbReference>
<name>A0A1G7BR41_9SPHI</name>
<evidence type="ECO:0000313" key="2">
    <source>
        <dbReference type="Proteomes" id="UP000199072"/>
    </source>
</evidence>
<dbReference type="RefSeq" id="WP_091149722.1">
    <property type="nucleotide sequence ID" value="NZ_FNAI01000005.1"/>
</dbReference>
<protein>
    <submittedName>
        <fullName evidence="1">Uncharacterized protein</fullName>
    </submittedName>
</protein>
<dbReference type="AlphaFoldDB" id="A0A1G7BR41"/>
<organism evidence="1 2">
    <name type="scientific">Mucilaginibacter pineti</name>
    <dbReference type="NCBI Taxonomy" id="1391627"/>
    <lineage>
        <taxon>Bacteria</taxon>
        <taxon>Pseudomonadati</taxon>
        <taxon>Bacteroidota</taxon>
        <taxon>Sphingobacteriia</taxon>
        <taxon>Sphingobacteriales</taxon>
        <taxon>Sphingobacteriaceae</taxon>
        <taxon>Mucilaginibacter</taxon>
    </lineage>
</organism>
<dbReference type="STRING" id="1391627.SAMN05216464_105132"/>
<proteinExistence type="predicted"/>
<keyword evidence="2" id="KW-1185">Reference proteome</keyword>
<reference evidence="1 2" key="1">
    <citation type="submission" date="2016-10" db="EMBL/GenBank/DDBJ databases">
        <authorList>
            <person name="de Groot N.N."/>
        </authorList>
    </citation>
    <scope>NUCLEOTIDE SEQUENCE [LARGE SCALE GENOMIC DNA]</scope>
    <source>
        <strain evidence="1 2">47C3B</strain>
    </source>
</reference>